<feature type="compositionally biased region" description="Low complexity" evidence="1">
    <location>
        <begin position="45"/>
        <end position="63"/>
    </location>
</feature>
<reference evidence="2 3" key="1">
    <citation type="journal article" date="2023" name="Mol. Biol. Evol.">
        <title>Genomics of Secondarily Temperate Adaptation in the Only Non-Antarctic Icefish.</title>
        <authorList>
            <person name="Rivera-Colon A.G."/>
            <person name="Rayamajhi N."/>
            <person name="Minhas B.F."/>
            <person name="Madrigal G."/>
            <person name="Bilyk K.T."/>
            <person name="Yoon V."/>
            <person name="Hune M."/>
            <person name="Gregory S."/>
            <person name="Cheng C.H.C."/>
            <person name="Catchen J.M."/>
        </authorList>
    </citation>
    <scope>NUCLEOTIDE SEQUENCE [LARGE SCALE GENOMIC DNA]</scope>
    <source>
        <tissue evidence="2">White muscle</tissue>
    </source>
</reference>
<feature type="compositionally biased region" description="Polar residues" evidence="1">
    <location>
        <begin position="33"/>
        <end position="44"/>
    </location>
</feature>
<comment type="caution">
    <text evidence="2">The sequence shown here is derived from an EMBL/GenBank/DDBJ whole genome shotgun (WGS) entry which is preliminary data.</text>
</comment>
<dbReference type="Proteomes" id="UP001331515">
    <property type="component" value="Unassembled WGS sequence"/>
</dbReference>
<feature type="region of interest" description="Disordered" evidence="1">
    <location>
        <begin position="28"/>
        <end position="63"/>
    </location>
</feature>
<proteinExistence type="predicted"/>
<evidence type="ECO:0000313" key="3">
    <source>
        <dbReference type="Proteomes" id="UP001331515"/>
    </source>
</evidence>
<sequence>MRPFRLLFTPTAALQNLPALRFLESGSRKVKCPSQTGNSPSEGQLSTMSTLSSSSSSTSSSSTILQTLVISIWEDGRSSSMQMRPRAAMHIDSSEVFTLYINPER</sequence>
<gene>
    <name evidence="2" type="ORF">CgunFtcFv8_027896</name>
</gene>
<protein>
    <submittedName>
        <fullName evidence="2">Uncharacterized protein</fullName>
    </submittedName>
</protein>
<evidence type="ECO:0000256" key="1">
    <source>
        <dbReference type="SAM" id="MobiDB-lite"/>
    </source>
</evidence>
<organism evidence="2 3">
    <name type="scientific">Champsocephalus gunnari</name>
    <name type="common">Mackerel icefish</name>
    <dbReference type="NCBI Taxonomy" id="52237"/>
    <lineage>
        <taxon>Eukaryota</taxon>
        <taxon>Metazoa</taxon>
        <taxon>Chordata</taxon>
        <taxon>Craniata</taxon>
        <taxon>Vertebrata</taxon>
        <taxon>Euteleostomi</taxon>
        <taxon>Actinopterygii</taxon>
        <taxon>Neopterygii</taxon>
        <taxon>Teleostei</taxon>
        <taxon>Neoteleostei</taxon>
        <taxon>Acanthomorphata</taxon>
        <taxon>Eupercaria</taxon>
        <taxon>Perciformes</taxon>
        <taxon>Notothenioidei</taxon>
        <taxon>Channichthyidae</taxon>
        <taxon>Champsocephalus</taxon>
    </lineage>
</organism>
<accession>A0AAN8E7D6</accession>
<name>A0AAN8E7D6_CHAGU</name>
<keyword evidence="3" id="KW-1185">Reference proteome</keyword>
<dbReference type="AlphaFoldDB" id="A0AAN8E7D6"/>
<dbReference type="EMBL" id="JAURVH010000714">
    <property type="protein sequence ID" value="KAK5936125.1"/>
    <property type="molecule type" value="Genomic_DNA"/>
</dbReference>
<evidence type="ECO:0000313" key="2">
    <source>
        <dbReference type="EMBL" id="KAK5936125.1"/>
    </source>
</evidence>